<evidence type="ECO:0000313" key="2">
    <source>
        <dbReference type="EMBL" id="MCE5171270.1"/>
    </source>
</evidence>
<gene>
    <name evidence="2" type="ORF">LQV63_18380</name>
</gene>
<dbReference type="PANTHER" id="PTHR43155:SF2">
    <property type="entry name" value="CYCLIC DI-GMP PHOSPHODIESTERASE PA4108"/>
    <property type="match status" value="1"/>
</dbReference>
<protein>
    <submittedName>
        <fullName evidence="2">HD-GYP domain-containing protein</fullName>
    </submittedName>
</protein>
<dbReference type="InterPro" id="IPR037522">
    <property type="entry name" value="HD_GYP_dom"/>
</dbReference>
<feature type="domain" description="HD-GYP" evidence="1">
    <location>
        <begin position="101"/>
        <end position="297"/>
    </location>
</feature>
<sequence>MRLAKKIFNEEGFVLLEEHVELNASYIQRLLAMGVSHVYIEDELTEGIDAPNLLSEDTRRMANKTIRQQFKLLMNDKTSRKRPVSSMMNRAFIQVLDAIIDDLSNHDEAMVMLNDIQTTDHYLFRHSLNVCVYTTLLGMHYGYEREALKTLSMGALLHDIGKTQIDLQILTKPGKLTDSEFDHIKQHAELGYRILKNEPNIPILAAHCAYQHHERLNGCGYPRGITSPDIHEYARWIGITDSYDAMTTHRVYRQAMLPHEALEILYTGSGTLYEQSMLALFRDRIAVYPIGMSIVLSNGETGVVASINAHCPQRPVVRILYDSEGNRLSAPRELNLSECLHMMIVGADTEKIDPGRNEAYNET</sequence>
<dbReference type="Gene3D" id="1.10.3210.10">
    <property type="entry name" value="Hypothetical protein af1432"/>
    <property type="match status" value="1"/>
</dbReference>
<dbReference type="InterPro" id="IPR003607">
    <property type="entry name" value="HD/PDEase_dom"/>
</dbReference>
<dbReference type="CDD" id="cd00077">
    <property type="entry name" value="HDc"/>
    <property type="match status" value="1"/>
</dbReference>
<comment type="caution">
    <text evidence="2">The sequence shown here is derived from an EMBL/GenBank/DDBJ whole genome shotgun (WGS) entry which is preliminary data.</text>
</comment>
<dbReference type="SUPFAM" id="SSF109604">
    <property type="entry name" value="HD-domain/PDEase-like"/>
    <property type="match status" value="1"/>
</dbReference>
<dbReference type="PANTHER" id="PTHR43155">
    <property type="entry name" value="CYCLIC DI-GMP PHOSPHODIESTERASE PA4108-RELATED"/>
    <property type="match status" value="1"/>
</dbReference>
<dbReference type="SMART" id="SM00471">
    <property type="entry name" value="HDc"/>
    <property type="match status" value="1"/>
</dbReference>
<dbReference type="Pfam" id="PF13487">
    <property type="entry name" value="HD_5"/>
    <property type="match status" value="1"/>
</dbReference>
<reference evidence="2 3" key="1">
    <citation type="submission" date="2021-11" db="EMBL/GenBank/DDBJ databases">
        <title>Draft genome sequence of Paenibacillus profundus YoMME, a new Gram-positive bacteria with exoelectrogenic properties.</title>
        <authorList>
            <person name="Hubenova Y."/>
            <person name="Hubenova E."/>
            <person name="Manasiev Y."/>
            <person name="Peykov S."/>
            <person name="Mitov M."/>
        </authorList>
    </citation>
    <scope>NUCLEOTIDE SEQUENCE [LARGE SCALE GENOMIC DNA]</scope>
    <source>
        <strain evidence="2 3">YoMME</strain>
    </source>
</reference>
<organism evidence="2 3">
    <name type="scientific">Paenibacillus profundus</name>
    <dbReference type="NCBI Taxonomy" id="1173085"/>
    <lineage>
        <taxon>Bacteria</taxon>
        <taxon>Bacillati</taxon>
        <taxon>Bacillota</taxon>
        <taxon>Bacilli</taxon>
        <taxon>Bacillales</taxon>
        <taxon>Paenibacillaceae</taxon>
        <taxon>Paenibacillus</taxon>
    </lineage>
</organism>
<dbReference type="Proteomes" id="UP001199916">
    <property type="component" value="Unassembled WGS sequence"/>
</dbReference>
<name>A0ABS8YLP9_9BACL</name>
<dbReference type="EMBL" id="JAJNBZ010000016">
    <property type="protein sequence ID" value="MCE5171270.1"/>
    <property type="molecule type" value="Genomic_DNA"/>
</dbReference>
<accession>A0ABS8YLP9</accession>
<proteinExistence type="predicted"/>
<keyword evidence="3" id="KW-1185">Reference proteome</keyword>
<evidence type="ECO:0000313" key="3">
    <source>
        <dbReference type="Proteomes" id="UP001199916"/>
    </source>
</evidence>
<dbReference type="PROSITE" id="PS51832">
    <property type="entry name" value="HD_GYP"/>
    <property type="match status" value="1"/>
</dbReference>
<evidence type="ECO:0000259" key="1">
    <source>
        <dbReference type="PROSITE" id="PS51832"/>
    </source>
</evidence>